<evidence type="ECO:0000313" key="3">
    <source>
        <dbReference type="EMBL" id="MBO0624741.1"/>
    </source>
</evidence>
<dbReference type="EMBL" id="JAFMNU010000257">
    <property type="protein sequence ID" value="MBO0624741.1"/>
    <property type="molecule type" value="Genomic_DNA"/>
</dbReference>
<dbReference type="SUPFAM" id="SSF56349">
    <property type="entry name" value="DNA breaking-rejoining enzymes"/>
    <property type="match status" value="1"/>
</dbReference>
<gene>
    <name evidence="3" type="ORF">J1F30_10380</name>
</gene>
<dbReference type="InterPro" id="IPR002104">
    <property type="entry name" value="Integrase_catalytic"/>
</dbReference>
<feature type="domain" description="Tyr recombinase" evidence="2">
    <location>
        <begin position="35"/>
        <end position="177"/>
    </location>
</feature>
<comment type="caution">
    <text evidence="3">The sequence shown here is derived from an EMBL/GenBank/DDBJ whole genome shotgun (WGS) entry which is preliminary data.</text>
</comment>
<dbReference type="RefSeq" id="WP_211121079.1">
    <property type="nucleotide sequence ID" value="NZ_JAFMNU020000002.1"/>
</dbReference>
<dbReference type="InterPro" id="IPR011010">
    <property type="entry name" value="DNA_brk_join_enz"/>
</dbReference>
<evidence type="ECO:0000313" key="4">
    <source>
        <dbReference type="Proteomes" id="UP000664299"/>
    </source>
</evidence>
<evidence type="ECO:0000259" key="2">
    <source>
        <dbReference type="Pfam" id="PF00589"/>
    </source>
</evidence>
<reference evidence="3" key="1">
    <citation type="submission" date="2021-03" db="EMBL/GenBank/DDBJ databases">
        <title>Genome sequence of Bifidobacterium asteroides strain wkB204 isolated from a honey bee gut.</title>
        <authorList>
            <person name="Motta E.V.S."/>
            <person name="Kwong W.K."/>
            <person name="Moran N.A."/>
        </authorList>
    </citation>
    <scope>NUCLEOTIDE SEQUENCE</scope>
    <source>
        <strain evidence="3">WkB204</strain>
    </source>
</reference>
<dbReference type="Proteomes" id="UP000664299">
    <property type="component" value="Unassembled WGS sequence"/>
</dbReference>
<keyword evidence="4" id="KW-1185">Reference proteome</keyword>
<accession>A0ABS3IYG4</accession>
<dbReference type="Pfam" id="PF00589">
    <property type="entry name" value="Phage_integrase"/>
    <property type="match status" value="1"/>
</dbReference>
<name>A0ABS3IYG4_9BIFI</name>
<sequence>MLRYTVAPKRRWLTIDPLSGITLPRKQVTVEQIYLTYAKVENLAEEADKIDPAISSTLVRFLAYVGPRIGEATALRVSDMDFEKRRASVLRTWKEDDKGKPVLGSSKTWERRRVAIPRFLVVPLKRVCSGLPPDAFVFLPKRGEHINIKNWYNRIWVKAVARNGLELPGLTIHKSRPHFRISIHRCRGRRENGPKHLKSCGCQHTLNVYASLWPERLDEVAEIMEQQRDRPLN</sequence>
<evidence type="ECO:0000256" key="1">
    <source>
        <dbReference type="ARBA" id="ARBA00023172"/>
    </source>
</evidence>
<protein>
    <submittedName>
        <fullName evidence="3">Tyrosine-type recombinase/integrase</fullName>
    </submittedName>
</protein>
<dbReference type="Gene3D" id="1.10.443.10">
    <property type="entry name" value="Intergrase catalytic core"/>
    <property type="match status" value="1"/>
</dbReference>
<dbReference type="InterPro" id="IPR013762">
    <property type="entry name" value="Integrase-like_cat_sf"/>
</dbReference>
<proteinExistence type="predicted"/>
<organism evidence="3 4">
    <name type="scientific">Bifidobacterium asteroides</name>
    <dbReference type="NCBI Taxonomy" id="1684"/>
    <lineage>
        <taxon>Bacteria</taxon>
        <taxon>Bacillati</taxon>
        <taxon>Actinomycetota</taxon>
        <taxon>Actinomycetes</taxon>
        <taxon>Bifidobacteriales</taxon>
        <taxon>Bifidobacteriaceae</taxon>
        <taxon>Bifidobacterium</taxon>
    </lineage>
</organism>
<keyword evidence="1" id="KW-0233">DNA recombination</keyword>